<sequence length="365" mass="41667">MATLGINPGLPLISILIPTYNRAVYLRAALESALSQTYPNLEVVVLDDASTDATPEVVQEFQQRDKRLLYVRNHANRGLVANWRQGIEIARGDFFCFLGDDDTLEPEFVEVLMRPLQEDASLVLAFCDHWVMDAQGQRLPDTTDVNTRRWRRAGLVEGRVSDFLRVALIDRAIFIGAVLFRRSTVEPSFLADEARALVDLWLLYRCAQRGGAYYVPQRLASCRWQLGGVSRSWNWRVYGFEGEMFCYEHFLRDPQLAPYHPIFESRMAYALVTYGNTLLTLGKHQEARAQLRRALRLRPLLRGWIGLGLTFLGPVGIALSRWGRTVRGCLLRNRYIPNYPEELWRHPKPATSIPSSEALTTPTLS</sequence>
<dbReference type="EMBL" id="DSGB01000005">
    <property type="protein sequence ID" value="HER96387.1"/>
    <property type="molecule type" value="Genomic_DNA"/>
</dbReference>
<feature type="repeat" description="TPR" evidence="1">
    <location>
        <begin position="268"/>
        <end position="301"/>
    </location>
</feature>
<dbReference type="SUPFAM" id="SSF48452">
    <property type="entry name" value="TPR-like"/>
    <property type="match status" value="1"/>
</dbReference>
<keyword evidence="2" id="KW-0472">Membrane</keyword>
<gene>
    <name evidence="4" type="ORF">ENO59_07705</name>
</gene>
<dbReference type="InterPro" id="IPR011990">
    <property type="entry name" value="TPR-like_helical_dom_sf"/>
</dbReference>
<evidence type="ECO:0000256" key="2">
    <source>
        <dbReference type="SAM" id="Phobius"/>
    </source>
</evidence>
<dbReference type="GO" id="GO:0016740">
    <property type="term" value="F:transferase activity"/>
    <property type="evidence" value="ECO:0007669"/>
    <property type="project" value="UniProtKB-KW"/>
</dbReference>
<accession>A0A7V2B148</accession>
<dbReference type="PANTHER" id="PTHR43685">
    <property type="entry name" value="GLYCOSYLTRANSFERASE"/>
    <property type="match status" value="1"/>
</dbReference>
<feature type="domain" description="Glycosyltransferase 2-like" evidence="3">
    <location>
        <begin position="14"/>
        <end position="143"/>
    </location>
</feature>
<dbReference type="SUPFAM" id="SSF53448">
    <property type="entry name" value="Nucleotide-diphospho-sugar transferases"/>
    <property type="match status" value="1"/>
</dbReference>
<name>A0A7V2B148_RHOMR</name>
<organism evidence="4">
    <name type="scientific">Rhodothermus marinus</name>
    <name type="common">Rhodothermus obamensis</name>
    <dbReference type="NCBI Taxonomy" id="29549"/>
    <lineage>
        <taxon>Bacteria</taxon>
        <taxon>Pseudomonadati</taxon>
        <taxon>Rhodothermota</taxon>
        <taxon>Rhodothermia</taxon>
        <taxon>Rhodothermales</taxon>
        <taxon>Rhodothermaceae</taxon>
        <taxon>Rhodothermus</taxon>
    </lineage>
</organism>
<protein>
    <submittedName>
        <fullName evidence="4">Glycosyltransferase family 2 protein</fullName>
    </submittedName>
</protein>
<dbReference type="PROSITE" id="PS50005">
    <property type="entry name" value="TPR"/>
    <property type="match status" value="1"/>
</dbReference>
<proteinExistence type="predicted"/>
<dbReference type="InterPro" id="IPR050834">
    <property type="entry name" value="Glycosyltransf_2"/>
</dbReference>
<keyword evidence="4" id="KW-0808">Transferase</keyword>
<keyword evidence="2" id="KW-0812">Transmembrane</keyword>
<keyword evidence="1" id="KW-0802">TPR repeat</keyword>
<dbReference type="Gene3D" id="3.90.550.10">
    <property type="entry name" value="Spore Coat Polysaccharide Biosynthesis Protein SpsA, Chain A"/>
    <property type="match status" value="1"/>
</dbReference>
<evidence type="ECO:0000313" key="4">
    <source>
        <dbReference type="EMBL" id="HER96387.1"/>
    </source>
</evidence>
<dbReference type="Pfam" id="PF00535">
    <property type="entry name" value="Glycos_transf_2"/>
    <property type="match status" value="1"/>
</dbReference>
<comment type="caution">
    <text evidence="4">The sequence shown here is derived from an EMBL/GenBank/DDBJ whole genome shotgun (WGS) entry which is preliminary data.</text>
</comment>
<dbReference type="InterPro" id="IPR001173">
    <property type="entry name" value="Glyco_trans_2-like"/>
</dbReference>
<dbReference type="InterPro" id="IPR029044">
    <property type="entry name" value="Nucleotide-diphossugar_trans"/>
</dbReference>
<dbReference type="AlphaFoldDB" id="A0A7V2B148"/>
<dbReference type="PANTHER" id="PTHR43685:SF11">
    <property type="entry name" value="GLYCOSYLTRANSFERASE TAGX-RELATED"/>
    <property type="match status" value="1"/>
</dbReference>
<reference evidence="4" key="1">
    <citation type="journal article" date="2020" name="mSystems">
        <title>Genome- and Community-Level Interaction Insights into Carbon Utilization and Element Cycling Functions of Hydrothermarchaeota in Hydrothermal Sediment.</title>
        <authorList>
            <person name="Zhou Z."/>
            <person name="Liu Y."/>
            <person name="Xu W."/>
            <person name="Pan J."/>
            <person name="Luo Z.H."/>
            <person name="Li M."/>
        </authorList>
    </citation>
    <scope>NUCLEOTIDE SEQUENCE [LARGE SCALE GENOMIC DNA]</scope>
    <source>
        <strain evidence="4">SpSt-143</strain>
    </source>
</reference>
<feature type="transmembrane region" description="Helical" evidence="2">
    <location>
        <begin position="300"/>
        <end position="322"/>
    </location>
</feature>
<dbReference type="InterPro" id="IPR019734">
    <property type="entry name" value="TPR_rpt"/>
</dbReference>
<dbReference type="CDD" id="cd00761">
    <property type="entry name" value="Glyco_tranf_GTA_type"/>
    <property type="match status" value="1"/>
</dbReference>
<evidence type="ECO:0000256" key="1">
    <source>
        <dbReference type="PROSITE-ProRule" id="PRU00339"/>
    </source>
</evidence>
<keyword evidence="2" id="KW-1133">Transmembrane helix</keyword>
<evidence type="ECO:0000259" key="3">
    <source>
        <dbReference type="Pfam" id="PF00535"/>
    </source>
</evidence>